<reference evidence="1 2" key="1">
    <citation type="journal article" date="2022" name="Genome Biol. Evol.">
        <title>The Spruce Budworm Genome: Reconstructing the Evolutionary History of Antifreeze Proteins.</title>
        <authorList>
            <person name="Beliveau C."/>
            <person name="Gagne P."/>
            <person name="Picq S."/>
            <person name="Vernygora O."/>
            <person name="Keeling C.I."/>
            <person name="Pinkney K."/>
            <person name="Doucet D."/>
            <person name="Wen F."/>
            <person name="Johnston J.S."/>
            <person name="Maaroufi H."/>
            <person name="Boyle B."/>
            <person name="Laroche J."/>
            <person name="Dewar K."/>
            <person name="Juretic N."/>
            <person name="Blackburn G."/>
            <person name="Nisole A."/>
            <person name="Brunet B."/>
            <person name="Brandao M."/>
            <person name="Lumley L."/>
            <person name="Duan J."/>
            <person name="Quan G."/>
            <person name="Lucarotti C.J."/>
            <person name="Roe A.D."/>
            <person name="Sperling F.A.H."/>
            <person name="Levesque R.C."/>
            <person name="Cusson M."/>
        </authorList>
    </citation>
    <scope>NUCLEOTIDE SEQUENCE [LARGE SCALE GENOMIC DNA]</scope>
    <source>
        <strain evidence="1">Glfc:IPQL:Cfum</strain>
    </source>
</reference>
<proteinExistence type="predicted"/>
<evidence type="ECO:0000313" key="2">
    <source>
        <dbReference type="Proteomes" id="UP001064048"/>
    </source>
</evidence>
<protein>
    <submittedName>
        <fullName evidence="1">Uncharacterized protein</fullName>
    </submittedName>
</protein>
<sequence>MSKPIDLNGSRYDQDTYIGRAKHFFMLTNPMNIFATAEQLQEAKKIVETYQYSKRMPEGYNEDKLWSMKYLYDSAHHPDTGDKMFVLGRMAAQAPMNTLITGCMITFYKTTASTVFWQWFNQTFNAVVNYTNRSGTTPISKSDFTFHSRQLLASYCCACGGALGTALFLNSKVKILVLIVHPVPSSDCRWLYFYLFCSGQHMKPVYASMVPFAAVCGANFINIPMMRSNELIHGATVFAPDGTKIGESKNAARLGIFLVCVSRCFMAVPGMTLTPLATNYARRRGLFCNYPNGVLPFQLGLVGLCVLIATPLCCALFKQKATLSVTSLEPELQAIMKKRYPKAETVYFNKGL</sequence>
<keyword evidence="2" id="KW-1185">Reference proteome</keyword>
<name>A0ACC0JG81_CHOFU</name>
<accession>A0ACC0JG81</accession>
<dbReference type="EMBL" id="CM046125">
    <property type="protein sequence ID" value="KAI8423103.1"/>
    <property type="molecule type" value="Genomic_DNA"/>
</dbReference>
<evidence type="ECO:0000313" key="1">
    <source>
        <dbReference type="EMBL" id="KAI8423103.1"/>
    </source>
</evidence>
<dbReference type="Proteomes" id="UP001064048">
    <property type="component" value="Chromosome 25"/>
</dbReference>
<organism evidence="1 2">
    <name type="scientific">Choristoneura fumiferana</name>
    <name type="common">Spruce budworm moth</name>
    <name type="synonym">Archips fumiferana</name>
    <dbReference type="NCBI Taxonomy" id="7141"/>
    <lineage>
        <taxon>Eukaryota</taxon>
        <taxon>Metazoa</taxon>
        <taxon>Ecdysozoa</taxon>
        <taxon>Arthropoda</taxon>
        <taxon>Hexapoda</taxon>
        <taxon>Insecta</taxon>
        <taxon>Pterygota</taxon>
        <taxon>Neoptera</taxon>
        <taxon>Endopterygota</taxon>
        <taxon>Lepidoptera</taxon>
        <taxon>Glossata</taxon>
        <taxon>Ditrysia</taxon>
        <taxon>Tortricoidea</taxon>
        <taxon>Tortricidae</taxon>
        <taxon>Tortricinae</taxon>
        <taxon>Choristoneura</taxon>
    </lineage>
</organism>
<gene>
    <name evidence="1" type="ORF">MSG28_014186</name>
</gene>
<comment type="caution">
    <text evidence="1">The sequence shown here is derived from an EMBL/GenBank/DDBJ whole genome shotgun (WGS) entry which is preliminary data.</text>
</comment>